<proteinExistence type="predicted"/>
<evidence type="ECO:0000313" key="1">
    <source>
        <dbReference type="EMBL" id="KDS49280.1"/>
    </source>
</evidence>
<dbReference type="PATRIC" id="fig|1339349.3.peg.3156"/>
<dbReference type="EMBL" id="JNHN01000177">
    <property type="protein sequence ID" value="KDS49280.1"/>
    <property type="molecule type" value="Genomic_DNA"/>
</dbReference>
<gene>
    <name evidence="1" type="ORF">M094_2026</name>
</gene>
<evidence type="ECO:0000313" key="2">
    <source>
        <dbReference type="Proteomes" id="UP000028013"/>
    </source>
</evidence>
<accession>A0A078RXC8</accession>
<dbReference type="AlphaFoldDB" id="A0A078RXC8"/>
<dbReference type="Proteomes" id="UP000028013">
    <property type="component" value="Unassembled WGS sequence"/>
</dbReference>
<sequence>MTCTQIHIAATVNMVHIPKASLRSRFGHPAGISPVTVRDRISDKQDTRAACME</sequence>
<comment type="caution">
    <text evidence="1">The sequence shown here is derived from an EMBL/GenBank/DDBJ whole genome shotgun (WGS) entry which is preliminary data.</text>
</comment>
<protein>
    <submittedName>
        <fullName evidence="1">Uncharacterized protein</fullName>
    </submittedName>
</protein>
<reference evidence="1 2" key="1">
    <citation type="submission" date="2014-04" db="EMBL/GenBank/DDBJ databases">
        <authorList>
            <person name="Sears C."/>
            <person name="Carroll K."/>
            <person name="Sack B.R."/>
            <person name="Qadri F."/>
            <person name="Myers L.L."/>
            <person name="Chung G.-T."/>
            <person name="Escheverria P."/>
            <person name="Fraser C.M."/>
            <person name="Sadzewicz L."/>
            <person name="Shefchek K.A."/>
            <person name="Tallon L."/>
            <person name="Das S.P."/>
            <person name="Daugherty S."/>
            <person name="Mongodin E.F."/>
        </authorList>
    </citation>
    <scope>NUCLEOTIDE SEQUENCE [LARGE SCALE GENOMIC DNA]</scope>
    <source>
        <strain evidence="1 2">3978 T3 ii</strain>
    </source>
</reference>
<organism evidence="1 2">
    <name type="scientific">Bacteroides uniformis str. 3978 T3 ii</name>
    <dbReference type="NCBI Taxonomy" id="1339349"/>
    <lineage>
        <taxon>Bacteria</taxon>
        <taxon>Pseudomonadati</taxon>
        <taxon>Bacteroidota</taxon>
        <taxon>Bacteroidia</taxon>
        <taxon>Bacteroidales</taxon>
        <taxon>Bacteroidaceae</taxon>
        <taxon>Bacteroides</taxon>
    </lineage>
</organism>
<name>A0A078RXC8_BACUN</name>